<dbReference type="VEuPathDB" id="GiardiaDB:SS50377_23071"/>
<reference evidence="2" key="2">
    <citation type="submission" date="2020-12" db="EMBL/GenBank/DDBJ databases">
        <title>New Spironucleus salmonicida genome in near-complete chromosomes.</title>
        <authorList>
            <person name="Xu F."/>
            <person name="Kurt Z."/>
            <person name="Jimenez-Gonzalez A."/>
            <person name="Astvaldsson A."/>
            <person name="Andersson J.O."/>
            <person name="Svard S.G."/>
        </authorList>
    </citation>
    <scope>NUCLEOTIDE SEQUENCE</scope>
    <source>
        <strain evidence="2">ATCC 50377</strain>
    </source>
</reference>
<name>V6LVA5_9EUKA</name>
<proteinExistence type="predicted"/>
<keyword evidence="3" id="KW-1185">Reference proteome</keyword>
<dbReference type="EMBL" id="AUWU02000003">
    <property type="protein sequence ID" value="KAH0575438.1"/>
    <property type="molecule type" value="Genomic_DNA"/>
</dbReference>
<gene>
    <name evidence="1" type="ORF">SS50377_12341</name>
    <name evidence="2" type="ORF">SS50377_23071</name>
</gene>
<evidence type="ECO:0000313" key="3">
    <source>
        <dbReference type="Proteomes" id="UP000018208"/>
    </source>
</evidence>
<evidence type="ECO:0000313" key="2">
    <source>
        <dbReference type="EMBL" id="KAH0575438.1"/>
    </source>
</evidence>
<dbReference type="AlphaFoldDB" id="V6LVA5"/>
<dbReference type="Proteomes" id="UP000018208">
    <property type="component" value="Unassembled WGS sequence"/>
</dbReference>
<organism evidence="1">
    <name type="scientific">Spironucleus salmonicida</name>
    <dbReference type="NCBI Taxonomy" id="348837"/>
    <lineage>
        <taxon>Eukaryota</taxon>
        <taxon>Metamonada</taxon>
        <taxon>Diplomonadida</taxon>
        <taxon>Hexamitidae</taxon>
        <taxon>Hexamitinae</taxon>
        <taxon>Spironucleus</taxon>
    </lineage>
</organism>
<protein>
    <submittedName>
        <fullName evidence="1">Uncharacterized protein</fullName>
    </submittedName>
</protein>
<sequence length="137" mass="16264">MSVASVLKEYVLMHMKCTDKIPSTDVEVYNEYKLLSAKIKSQFIAFGQKELKIQQKIMHQKFKAHERIFQEDIQQIDKDTMLDIIKTAKQSKPDLNDFQIFQEVWDNHAKKQGLNIDEIKKYVSYCLKQIQKHQTKQ</sequence>
<dbReference type="EMBL" id="KI546038">
    <property type="protein sequence ID" value="EST47646.1"/>
    <property type="molecule type" value="Genomic_DNA"/>
</dbReference>
<evidence type="ECO:0000313" key="1">
    <source>
        <dbReference type="EMBL" id="EST47646.1"/>
    </source>
</evidence>
<accession>V6LVA5</accession>
<reference evidence="1 2" key="1">
    <citation type="journal article" date="2014" name="PLoS Genet.">
        <title>The Genome of Spironucleus salmonicida Highlights a Fish Pathogen Adapted to Fluctuating Environments.</title>
        <authorList>
            <person name="Xu F."/>
            <person name="Jerlstrom-Hultqvist J."/>
            <person name="Einarsson E."/>
            <person name="Astvaldsson A."/>
            <person name="Svard S.G."/>
            <person name="Andersson J.O."/>
        </authorList>
    </citation>
    <scope>NUCLEOTIDE SEQUENCE</scope>
    <source>
        <strain evidence="2">ATCC 50377</strain>
    </source>
</reference>